<dbReference type="SMART" id="SM00220">
    <property type="entry name" value="S_TKc"/>
    <property type="match status" value="1"/>
</dbReference>
<feature type="region of interest" description="Disordered" evidence="7">
    <location>
        <begin position="343"/>
        <end position="413"/>
    </location>
</feature>
<dbReference type="GO" id="GO:0004674">
    <property type="term" value="F:protein serine/threonine kinase activity"/>
    <property type="evidence" value="ECO:0007669"/>
    <property type="project" value="TreeGrafter"/>
</dbReference>
<evidence type="ECO:0000256" key="7">
    <source>
        <dbReference type="SAM" id="MobiDB-lite"/>
    </source>
</evidence>
<gene>
    <name evidence="10" type="ORF">KIH39_21870</name>
</gene>
<reference evidence="10" key="1">
    <citation type="submission" date="2021-05" db="EMBL/GenBank/DDBJ databases">
        <title>Complete genome sequence of the cellulolytic planctomycete Telmatocola sphagniphila SP2T and characterization of the first cellulase from planctomycetes.</title>
        <authorList>
            <person name="Rakitin A.L."/>
            <person name="Beletsky A.V."/>
            <person name="Naumoff D.G."/>
            <person name="Kulichevskaya I.S."/>
            <person name="Mardanov A.V."/>
            <person name="Ravin N.V."/>
            <person name="Dedysh S.N."/>
        </authorList>
    </citation>
    <scope>NUCLEOTIDE SEQUENCE</scope>
    <source>
        <strain evidence="10">SP2T</strain>
    </source>
</reference>
<dbReference type="InterPro" id="IPR008979">
    <property type="entry name" value="Galactose-bd-like_sf"/>
</dbReference>
<feature type="compositionally biased region" description="Polar residues" evidence="7">
    <location>
        <begin position="456"/>
        <end position="466"/>
    </location>
</feature>
<dbReference type="PROSITE" id="PS50011">
    <property type="entry name" value="PROTEIN_KINASE_DOM"/>
    <property type="match status" value="1"/>
</dbReference>
<name>A0A8E6B3V6_9BACT</name>
<feature type="binding site" evidence="6">
    <location>
        <position position="111"/>
    </location>
    <ligand>
        <name>ATP</name>
        <dbReference type="ChEBI" id="CHEBI:30616"/>
    </ligand>
</feature>
<evidence type="ECO:0000256" key="3">
    <source>
        <dbReference type="ARBA" id="ARBA00022777"/>
    </source>
</evidence>
<dbReference type="Gene3D" id="1.10.510.10">
    <property type="entry name" value="Transferase(Phosphotransferase) domain 1"/>
    <property type="match status" value="1"/>
</dbReference>
<keyword evidence="4 6" id="KW-0067">ATP-binding</keyword>
<dbReference type="InterPro" id="IPR008271">
    <property type="entry name" value="Ser/Thr_kinase_AS"/>
</dbReference>
<dbReference type="InterPro" id="IPR011050">
    <property type="entry name" value="Pectin_lyase_fold/virulence"/>
</dbReference>
<dbReference type="GO" id="GO:0005524">
    <property type="term" value="F:ATP binding"/>
    <property type="evidence" value="ECO:0007669"/>
    <property type="project" value="UniProtKB-UniRule"/>
</dbReference>
<evidence type="ECO:0000256" key="2">
    <source>
        <dbReference type="ARBA" id="ARBA00022741"/>
    </source>
</evidence>
<keyword evidence="3 10" id="KW-0418">Kinase</keyword>
<protein>
    <submittedName>
        <fullName evidence="10">Protein kinase</fullName>
    </submittedName>
</protein>
<feature type="domain" description="Protein kinase" evidence="9">
    <location>
        <begin position="77"/>
        <end position="343"/>
    </location>
</feature>
<dbReference type="SUPFAM" id="SSF56112">
    <property type="entry name" value="Protein kinase-like (PK-like)"/>
    <property type="match status" value="1"/>
</dbReference>
<feature type="compositionally biased region" description="Low complexity" evidence="7">
    <location>
        <begin position="374"/>
        <end position="388"/>
    </location>
</feature>
<dbReference type="Gene3D" id="2.60.120.260">
    <property type="entry name" value="Galactose-binding domain-like"/>
    <property type="match status" value="1"/>
</dbReference>
<keyword evidence="5" id="KW-0675">Receptor</keyword>
<keyword evidence="8" id="KW-0812">Transmembrane</keyword>
<dbReference type="SUPFAM" id="SSF49785">
    <property type="entry name" value="Galactose-binding domain-like"/>
    <property type="match status" value="1"/>
</dbReference>
<dbReference type="Gene3D" id="3.30.200.20">
    <property type="entry name" value="Phosphorylase Kinase, domain 1"/>
    <property type="match status" value="1"/>
</dbReference>
<dbReference type="InterPro" id="IPR012334">
    <property type="entry name" value="Pectin_lyas_fold"/>
</dbReference>
<dbReference type="Pfam" id="PF00069">
    <property type="entry name" value="Pkinase"/>
    <property type="match status" value="1"/>
</dbReference>
<evidence type="ECO:0000256" key="1">
    <source>
        <dbReference type="ARBA" id="ARBA00022679"/>
    </source>
</evidence>
<feature type="compositionally biased region" description="Polar residues" evidence="7">
    <location>
        <begin position="394"/>
        <end position="407"/>
    </location>
</feature>
<dbReference type="CDD" id="cd14014">
    <property type="entry name" value="STKc_PknB_like"/>
    <property type="match status" value="1"/>
</dbReference>
<evidence type="ECO:0000256" key="6">
    <source>
        <dbReference type="PROSITE-ProRule" id="PRU10141"/>
    </source>
</evidence>
<dbReference type="InterPro" id="IPR017441">
    <property type="entry name" value="Protein_kinase_ATP_BS"/>
</dbReference>
<keyword evidence="11" id="KW-1185">Reference proteome</keyword>
<organism evidence="10 11">
    <name type="scientific">Telmatocola sphagniphila</name>
    <dbReference type="NCBI Taxonomy" id="1123043"/>
    <lineage>
        <taxon>Bacteria</taxon>
        <taxon>Pseudomonadati</taxon>
        <taxon>Planctomycetota</taxon>
        <taxon>Planctomycetia</taxon>
        <taxon>Gemmatales</taxon>
        <taxon>Gemmataceae</taxon>
    </lineage>
</organism>
<keyword evidence="1" id="KW-0808">Transferase</keyword>
<dbReference type="PANTHER" id="PTHR43289:SF6">
    <property type="entry name" value="SERINE_THREONINE-PROTEIN KINASE NEKL-3"/>
    <property type="match status" value="1"/>
</dbReference>
<evidence type="ECO:0000313" key="11">
    <source>
        <dbReference type="Proteomes" id="UP000676194"/>
    </source>
</evidence>
<evidence type="ECO:0000259" key="9">
    <source>
        <dbReference type="PROSITE" id="PS50011"/>
    </source>
</evidence>
<sequence>MPIPPTTADAFLLIVQKSGLVPPDALREHVMSLRKLPTPPRTMHEFARTLITSGLLTEFHVKNMLKGRYKGFVVGKFKVMQPLGSGGMGTVYLCKHTTMNHNVAMKILPAKSTNDQVSVERFFREARAAAGLNHPNLVRAHDIDRQDNFYYLVMDYVEGVSLHDLVSKKGPLDPVRAAHYIAQAALGLQYIHNSGLAHRDIKPGNLLIDRDGTLRILDLGLARYLDDRADKLTKNLDEQGILGTADYISPEQAIESHNVDNRTDIYSLGATFYFILAGRAPFDGASSVQKLLYHQTHEPVKLETLRAEIPTAMADIVRKMMAKNPDDRFQTPEEVALALEPWTSTPIDPPSMEEIPYLGGGSSSGEPTGNGIHSTSNGSPVSSVSMASRRFPKSNGSARYSTGSLRKTQTKSDKKTGIYAIGGGVILALVIALFYVISNRGNNANAKNDEKDPAKNSPNQSSNGLENSAVRATFHLSSGGQEVEKKTLQEAIDSATPGSTIIVRGDRVREPIVIPAGFKASFQGEPTRPGEHVIWDSQTPAGKPMLEINNSSAAFRNFRFDGNDNTDELIQLSGPCAGFTIQDCDLTGFLNSGIHFRDARGTLERPVNLQRVRFMNNSNTNVDSAINFDGQSNQFIRVQECRFEGSFQAANRISSELVQVDWKKNRFYRLDNAFAFRGASEQKSIQGLIENNVFVEIRSGFHFDSIPGFQQGKLTVRNNLFANPTSHNSSVVSAIEGLGQQPKLNADWIWLREESIALGRGVKPGTCYFRKTFKVGEQPKKAFLDLGCDDSFTVWINGEEVAKSPTKYFTRRIYHFDISSKLKAGDNLIAVEGVHETDPVARENYTPAGLWAQIVLSDSKQQLVATDASWKVSTNKAENWNKLAFDDQGWKSPIHVWTPASNLPWEPSVLESFLDSKQPGLSKPSWLVAENNLRDYYWIEGAPLFDSLRGAMATSALSLDPKNDLTFLRYSKNNKLYNTDQVPEGQYVGYPQD</sequence>
<accession>A0A8E6B3V6</accession>
<evidence type="ECO:0000313" key="10">
    <source>
        <dbReference type="EMBL" id="QVL31468.1"/>
    </source>
</evidence>
<keyword evidence="8" id="KW-1133">Transmembrane helix</keyword>
<dbReference type="AlphaFoldDB" id="A0A8E6B3V6"/>
<keyword evidence="8" id="KW-0472">Membrane</keyword>
<dbReference type="PROSITE" id="PS00107">
    <property type="entry name" value="PROTEIN_KINASE_ATP"/>
    <property type="match status" value="1"/>
</dbReference>
<dbReference type="RefSeq" id="WP_213495361.1">
    <property type="nucleotide sequence ID" value="NZ_CP074694.1"/>
</dbReference>
<feature type="compositionally biased region" description="Polar residues" evidence="7">
    <location>
        <begin position="364"/>
        <end position="373"/>
    </location>
</feature>
<evidence type="ECO:0000256" key="4">
    <source>
        <dbReference type="ARBA" id="ARBA00022840"/>
    </source>
</evidence>
<dbReference type="Proteomes" id="UP000676194">
    <property type="component" value="Chromosome"/>
</dbReference>
<dbReference type="SUPFAM" id="SSF51126">
    <property type="entry name" value="Pectin lyase-like"/>
    <property type="match status" value="1"/>
</dbReference>
<dbReference type="InterPro" id="IPR000719">
    <property type="entry name" value="Prot_kinase_dom"/>
</dbReference>
<dbReference type="EMBL" id="CP074694">
    <property type="protein sequence ID" value="QVL31468.1"/>
    <property type="molecule type" value="Genomic_DNA"/>
</dbReference>
<feature type="transmembrane region" description="Helical" evidence="8">
    <location>
        <begin position="416"/>
        <end position="437"/>
    </location>
</feature>
<keyword evidence="2 6" id="KW-0547">Nucleotide-binding</keyword>
<dbReference type="PROSITE" id="PS00108">
    <property type="entry name" value="PROTEIN_KINASE_ST"/>
    <property type="match status" value="1"/>
</dbReference>
<dbReference type="InterPro" id="IPR011009">
    <property type="entry name" value="Kinase-like_dom_sf"/>
</dbReference>
<dbReference type="KEGG" id="tsph:KIH39_21870"/>
<dbReference type="PANTHER" id="PTHR43289">
    <property type="entry name" value="MITOGEN-ACTIVATED PROTEIN KINASE KINASE KINASE 20-RELATED"/>
    <property type="match status" value="1"/>
</dbReference>
<proteinExistence type="predicted"/>
<dbReference type="Gene3D" id="2.160.20.10">
    <property type="entry name" value="Single-stranded right-handed beta-helix, Pectin lyase-like"/>
    <property type="match status" value="1"/>
</dbReference>
<evidence type="ECO:0000256" key="5">
    <source>
        <dbReference type="ARBA" id="ARBA00023170"/>
    </source>
</evidence>
<feature type="region of interest" description="Disordered" evidence="7">
    <location>
        <begin position="444"/>
        <end position="467"/>
    </location>
</feature>
<evidence type="ECO:0000256" key="8">
    <source>
        <dbReference type="SAM" id="Phobius"/>
    </source>
</evidence>